<keyword evidence="5 6" id="KW-0560">Oxidoreductase</keyword>
<keyword evidence="3 6" id="KW-0274">FAD</keyword>
<protein>
    <recommendedName>
        <fullName evidence="6">Flavin-containing monooxygenase</fullName>
        <ecNumber evidence="6">1.-.-.-</ecNumber>
    </recommendedName>
</protein>
<evidence type="ECO:0000256" key="3">
    <source>
        <dbReference type="ARBA" id="ARBA00022827"/>
    </source>
</evidence>
<dbReference type="GO" id="GO:0004499">
    <property type="term" value="F:N,N-dimethylaniline monooxygenase activity"/>
    <property type="evidence" value="ECO:0007669"/>
    <property type="project" value="InterPro"/>
</dbReference>
<dbReference type="PANTHER" id="PTHR23023">
    <property type="entry name" value="DIMETHYLANILINE MONOOXYGENASE"/>
    <property type="match status" value="1"/>
</dbReference>
<dbReference type="PIRSF" id="PIRSF000332">
    <property type="entry name" value="FMO"/>
    <property type="match status" value="1"/>
</dbReference>
<evidence type="ECO:0000256" key="5">
    <source>
        <dbReference type="ARBA" id="ARBA00023002"/>
    </source>
</evidence>
<dbReference type="GO" id="GO:0050661">
    <property type="term" value="F:NADP binding"/>
    <property type="evidence" value="ECO:0007669"/>
    <property type="project" value="InterPro"/>
</dbReference>
<keyword evidence="6" id="KW-0503">Monooxygenase</keyword>
<sequence>MSPSSCLAAWLVTPPSASLRVAVIGAGAAGFVAARELRREGHRVVVFERGAAIGGTWVYTTATESDPLGLDPFREIVHSSLYDSLRTNLPRECMDFLDYPFSSGRSPAGGDPRRFPGHREVLRYLEDFCRDFDLYRLIRFQTEVTGVENLCDERWEVRSRRDGLVEESEVFDGVVVCNGHYTEPRVAEIPGINTWPGKQMHSHNYRLPELFLDQMVVIIGSSSSAVDISRDIAKYAKEVHVSSRSLSTEFPKKQPGYDNMWLHSAIESTHTDGNVVFLDGSQFHVDVIIHCTGYKYHFPFLKTNNTVTVDDNCVGPLYKHVFPPSHAPRLSFIGIPWKVAPFPLFELQSKWVAGVLSGRITLPTEEEMMADVEAWYLEIEALGWPKRYNHNLSENQFEYDDWLAAQCGHPPIEEWRKLMYESASMNRVARPEKYRDEWDDDHLVTQAEQSFKFL</sequence>
<comment type="similarity">
    <text evidence="1 6">Belongs to the FMO family.</text>
</comment>
<evidence type="ECO:0000256" key="2">
    <source>
        <dbReference type="ARBA" id="ARBA00022630"/>
    </source>
</evidence>
<keyword evidence="4" id="KW-0521">NADP</keyword>
<reference evidence="7 8" key="1">
    <citation type="submission" date="2020-08" db="EMBL/GenBank/DDBJ databases">
        <title>Plant Genome Project.</title>
        <authorList>
            <person name="Zhang R.-G."/>
        </authorList>
    </citation>
    <scope>NUCLEOTIDE SEQUENCE [LARGE SCALE GENOMIC DNA]</scope>
    <source>
        <tissue evidence="7">Rhizome</tissue>
    </source>
</reference>
<dbReference type="GO" id="GO:0050660">
    <property type="term" value="F:flavin adenine dinucleotide binding"/>
    <property type="evidence" value="ECO:0007669"/>
    <property type="project" value="InterPro"/>
</dbReference>
<evidence type="ECO:0000256" key="4">
    <source>
        <dbReference type="ARBA" id="ARBA00022857"/>
    </source>
</evidence>
<dbReference type="InterPro" id="IPR000960">
    <property type="entry name" value="Flavin_mOase"/>
</dbReference>
<evidence type="ECO:0000256" key="1">
    <source>
        <dbReference type="ARBA" id="ARBA00009183"/>
    </source>
</evidence>
<dbReference type="OrthoDB" id="66881at2759"/>
<dbReference type="InterPro" id="IPR050346">
    <property type="entry name" value="FMO-like"/>
</dbReference>
<dbReference type="FunFam" id="3.50.50.60:FF:000099">
    <property type="entry name" value="Flavin-containing monooxygenase"/>
    <property type="match status" value="1"/>
</dbReference>
<organism evidence="7 8">
    <name type="scientific">Zingiber officinale</name>
    <name type="common">Ginger</name>
    <name type="synonym">Amomum zingiber</name>
    <dbReference type="NCBI Taxonomy" id="94328"/>
    <lineage>
        <taxon>Eukaryota</taxon>
        <taxon>Viridiplantae</taxon>
        <taxon>Streptophyta</taxon>
        <taxon>Embryophyta</taxon>
        <taxon>Tracheophyta</taxon>
        <taxon>Spermatophyta</taxon>
        <taxon>Magnoliopsida</taxon>
        <taxon>Liliopsida</taxon>
        <taxon>Zingiberales</taxon>
        <taxon>Zingiberaceae</taxon>
        <taxon>Zingiber</taxon>
    </lineage>
</organism>
<dbReference type="AlphaFoldDB" id="A0A8J5GII2"/>
<comment type="caution">
    <text evidence="7">The sequence shown here is derived from an EMBL/GenBank/DDBJ whole genome shotgun (WGS) entry which is preliminary data.</text>
</comment>
<dbReference type="EMBL" id="JACMSC010000011">
    <property type="protein sequence ID" value="KAG6501392.1"/>
    <property type="molecule type" value="Genomic_DNA"/>
</dbReference>
<gene>
    <name evidence="7" type="ORF">ZIOFF_041271</name>
</gene>
<accession>A0A8J5GII2</accession>
<evidence type="ECO:0000313" key="8">
    <source>
        <dbReference type="Proteomes" id="UP000734854"/>
    </source>
</evidence>
<dbReference type="Proteomes" id="UP000734854">
    <property type="component" value="Unassembled WGS sequence"/>
</dbReference>
<proteinExistence type="inferred from homology"/>
<evidence type="ECO:0000313" key="7">
    <source>
        <dbReference type="EMBL" id="KAG6501392.1"/>
    </source>
</evidence>
<evidence type="ECO:0000256" key="6">
    <source>
        <dbReference type="RuleBase" id="RU361177"/>
    </source>
</evidence>
<dbReference type="Pfam" id="PF00743">
    <property type="entry name" value="FMO-like"/>
    <property type="match status" value="2"/>
</dbReference>
<keyword evidence="8" id="KW-1185">Reference proteome</keyword>
<dbReference type="EC" id="1.-.-.-" evidence="6"/>
<comment type="cofactor">
    <cofactor evidence="6">
        <name>FAD</name>
        <dbReference type="ChEBI" id="CHEBI:57692"/>
    </cofactor>
</comment>
<name>A0A8J5GII2_ZINOF</name>
<dbReference type="InterPro" id="IPR020946">
    <property type="entry name" value="Flavin_mOase-like"/>
</dbReference>
<keyword evidence="2 6" id="KW-0285">Flavoprotein</keyword>